<dbReference type="InterPro" id="IPR004549">
    <property type="entry name" value="Acetyl_CoA_COase_biotin_COase"/>
</dbReference>
<dbReference type="InterPro" id="IPR005481">
    <property type="entry name" value="BC-like_N"/>
</dbReference>
<comment type="caution">
    <text evidence="19">The sequence shown here is derived from an EMBL/GenBank/DDBJ whole genome shotgun (WGS) entry which is preliminary data.</text>
</comment>
<evidence type="ECO:0000256" key="3">
    <source>
        <dbReference type="ARBA" id="ARBA00011750"/>
    </source>
</evidence>
<dbReference type="InterPro" id="IPR005479">
    <property type="entry name" value="CPAse_ATP-bd"/>
</dbReference>
<dbReference type="Pfam" id="PF02786">
    <property type="entry name" value="CPSase_L_D2"/>
    <property type="match status" value="1"/>
</dbReference>
<reference evidence="19 20" key="1">
    <citation type="submission" date="2016-05" db="EMBL/GenBank/DDBJ databases">
        <title>Genome sequencing of Acetobacter pasteurianus strain SRCM100623.</title>
        <authorList>
            <person name="Song Y.R."/>
        </authorList>
    </citation>
    <scope>NUCLEOTIDE SEQUENCE [LARGE SCALE GENOMIC DNA]</scope>
    <source>
        <strain evidence="19 20">SRCM100623</strain>
    </source>
</reference>
<dbReference type="PATRIC" id="fig|438.15.peg.2675"/>
<dbReference type="GO" id="GO:0004075">
    <property type="term" value="F:biotin carboxylase activity"/>
    <property type="evidence" value="ECO:0007669"/>
    <property type="project" value="UniProtKB-EC"/>
</dbReference>
<dbReference type="NCBIfam" id="TIGR00514">
    <property type="entry name" value="accC"/>
    <property type="match status" value="1"/>
</dbReference>
<comment type="catalytic activity">
    <reaction evidence="17 18">
        <text>N(6)-biotinyl-L-lysyl-[protein] + hydrogencarbonate + ATP = N(6)-carboxybiotinyl-L-lysyl-[protein] + ADP + phosphate + H(+)</text>
        <dbReference type="Rhea" id="RHEA:13501"/>
        <dbReference type="Rhea" id="RHEA-COMP:10505"/>
        <dbReference type="Rhea" id="RHEA-COMP:10506"/>
        <dbReference type="ChEBI" id="CHEBI:15378"/>
        <dbReference type="ChEBI" id="CHEBI:17544"/>
        <dbReference type="ChEBI" id="CHEBI:30616"/>
        <dbReference type="ChEBI" id="CHEBI:43474"/>
        <dbReference type="ChEBI" id="CHEBI:83144"/>
        <dbReference type="ChEBI" id="CHEBI:83145"/>
        <dbReference type="ChEBI" id="CHEBI:456216"/>
        <dbReference type="EC" id="6.3.4.14"/>
    </reaction>
</comment>
<evidence type="ECO:0000256" key="7">
    <source>
        <dbReference type="ARBA" id="ARBA00022598"/>
    </source>
</evidence>
<dbReference type="InterPro" id="IPR005482">
    <property type="entry name" value="Biotin_COase_C"/>
</dbReference>
<dbReference type="eggNOG" id="COG0439">
    <property type="taxonomic scope" value="Bacteria"/>
</dbReference>
<evidence type="ECO:0000256" key="14">
    <source>
        <dbReference type="ARBA" id="ARBA00023160"/>
    </source>
</evidence>
<dbReference type="GO" id="GO:0005524">
    <property type="term" value="F:ATP binding"/>
    <property type="evidence" value="ECO:0007669"/>
    <property type="project" value="UniProtKB-UniRule"/>
</dbReference>
<dbReference type="OrthoDB" id="9763189at2"/>
<dbReference type="PANTHER" id="PTHR48095">
    <property type="entry name" value="PYRUVATE CARBOXYLASE SUBUNIT A"/>
    <property type="match status" value="1"/>
</dbReference>
<gene>
    <name evidence="19" type="primary">accC</name>
    <name evidence="19" type="ORF">SRCM100623_02418</name>
</gene>
<keyword evidence="6 18" id="KW-0444">Lipid biosynthesis</keyword>
<evidence type="ECO:0000256" key="1">
    <source>
        <dbReference type="ARBA" id="ARBA00003761"/>
    </source>
</evidence>
<evidence type="ECO:0000256" key="15">
    <source>
        <dbReference type="ARBA" id="ARBA00023267"/>
    </source>
</evidence>
<dbReference type="SUPFAM" id="SSF51246">
    <property type="entry name" value="Rudiment single hybrid motif"/>
    <property type="match status" value="1"/>
</dbReference>
<dbReference type="Proteomes" id="UP000093796">
    <property type="component" value="Unassembled WGS sequence"/>
</dbReference>
<dbReference type="EMBL" id="LYUD01000133">
    <property type="protein sequence ID" value="OAZ67369.1"/>
    <property type="molecule type" value="Genomic_DNA"/>
</dbReference>
<dbReference type="FunFam" id="3.40.50.20:FF:000010">
    <property type="entry name" value="Propionyl-CoA carboxylase subunit alpha"/>
    <property type="match status" value="1"/>
</dbReference>
<evidence type="ECO:0000313" key="20">
    <source>
        <dbReference type="Proteomes" id="UP000093796"/>
    </source>
</evidence>
<proteinExistence type="predicted"/>
<dbReference type="PROSITE" id="PS00867">
    <property type="entry name" value="CPSASE_2"/>
    <property type="match status" value="1"/>
</dbReference>
<evidence type="ECO:0000256" key="6">
    <source>
        <dbReference type="ARBA" id="ARBA00022516"/>
    </source>
</evidence>
<protein>
    <recommendedName>
        <fullName evidence="5 18">Biotin carboxylase</fullName>
        <ecNumber evidence="4 18">6.3.4.14</ecNumber>
    </recommendedName>
    <alternativeName>
        <fullName evidence="16 18">Acetyl-coenzyme A carboxylase biotin carboxylase subunit A</fullName>
    </alternativeName>
</protein>
<dbReference type="InterPro" id="IPR011054">
    <property type="entry name" value="Rudment_hybrid_motif"/>
</dbReference>
<comment type="function">
    <text evidence="1 18">This protein is a component of the acetyl coenzyme A carboxylase complex; first, biotin carboxylase catalyzes the carboxylation of the carrier protein and then the transcarboxylase transfers the carboxyl group to form malonyl-CoA.</text>
</comment>
<evidence type="ECO:0000256" key="5">
    <source>
        <dbReference type="ARBA" id="ARBA00017242"/>
    </source>
</evidence>
<evidence type="ECO:0000256" key="2">
    <source>
        <dbReference type="ARBA" id="ARBA00004956"/>
    </source>
</evidence>
<comment type="pathway">
    <text evidence="2 18">Lipid metabolism; malonyl-CoA biosynthesis; malonyl-CoA from acetyl-CoA: step 1/1.</text>
</comment>
<keyword evidence="14 18" id="KW-0275">Fatty acid biosynthesis</keyword>
<dbReference type="GO" id="GO:0006633">
    <property type="term" value="P:fatty acid biosynthetic process"/>
    <property type="evidence" value="ECO:0007669"/>
    <property type="project" value="UniProtKB-KW"/>
</dbReference>
<keyword evidence="12" id="KW-0460">Magnesium</keyword>
<evidence type="ECO:0000256" key="13">
    <source>
        <dbReference type="ARBA" id="ARBA00023098"/>
    </source>
</evidence>
<dbReference type="PROSITE" id="PS50979">
    <property type="entry name" value="BC"/>
    <property type="match status" value="1"/>
</dbReference>
<evidence type="ECO:0000256" key="4">
    <source>
        <dbReference type="ARBA" id="ARBA00013263"/>
    </source>
</evidence>
<dbReference type="SMART" id="SM00878">
    <property type="entry name" value="Biotin_carb_C"/>
    <property type="match status" value="1"/>
</dbReference>
<evidence type="ECO:0000256" key="12">
    <source>
        <dbReference type="ARBA" id="ARBA00022842"/>
    </source>
</evidence>
<dbReference type="Pfam" id="PF00289">
    <property type="entry name" value="Biotin_carb_N"/>
    <property type="match status" value="1"/>
</dbReference>
<dbReference type="Gene3D" id="3.30.1490.20">
    <property type="entry name" value="ATP-grasp fold, A domain"/>
    <property type="match status" value="1"/>
</dbReference>
<keyword evidence="8" id="KW-0479">Metal-binding</keyword>
<dbReference type="Gene3D" id="3.40.50.20">
    <property type="match status" value="1"/>
</dbReference>
<keyword evidence="15 18" id="KW-0092">Biotin</keyword>
<comment type="subunit">
    <text evidence="3 18">Acetyl-CoA carboxylase is a heterohexamer of biotin carboxyl carrier protein, biotin carboxylase and the two subunits of carboxyl transferase in a 2:2 complex.</text>
</comment>
<keyword evidence="7 18" id="KW-0436">Ligase</keyword>
<evidence type="ECO:0000313" key="19">
    <source>
        <dbReference type="EMBL" id="OAZ67369.1"/>
    </source>
</evidence>
<evidence type="ECO:0000256" key="8">
    <source>
        <dbReference type="ARBA" id="ARBA00022723"/>
    </source>
</evidence>
<keyword evidence="10 18" id="KW-0276">Fatty acid metabolism</keyword>
<dbReference type="NCBIfam" id="NF006367">
    <property type="entry name" value="PRK08591.1"/>
    <property type="match status" value="1"/>
</dbReference>
<evidence type="ECO:0000256" key="11">
    <source>
        <dbReference type="ARBA" id="ARBA00022840"/>
    </source>
</evidence>
<dbReference type="EC" id="6.3.4.14" evidence="4 18"/>
<dbReference type="InterPro" id="IPR011764">
    <property type="entry name" value="Biotin_carboxylation_dom"/>
</dbReference>
<dbReference type="InterPro" id="IPR016185">
    <property type="entry name" value="PreATP-grasp_dom_sf"/>
</dbReference>
<accession>A0A1A0CWT3</accession>
<dbReference type="AlphaFoldDB" id="A0A1A0CWT3"/>
<dbReference type="InterPro" id="IPR011761">
    <property type="entry name" value="ATP-grasp"/>
</dbReference>
<sequence>MSTPQRFGRVLIANRGEIALRIQRACRQLGLETVAVYSEADAQSRHVLEADIALCIGPASAARSYLDAASIILAAKVTGATAIHPGYGFLSENADFAEAVEKAGITFIGPTPESIRLMGDKITAKQTMQASGVPCVPGSDGPLPEDENAILDLANAVGFPVIVKASGGGGGRGMRVVWSADELGKAVALTRKEAQQAFGNPTLYLERFMQKPRHIEIQVLCDTHGTALWLGARDCSLQRRHQKVLEEAPPPGIPPELIAEIGARCAQACRNIGYRGAGTFEFLYEDGIFAFIEMNTRLQVEHPITEETTGIDIVCAQIEIAQGKPLTMTQDAIQTLGHAIECRINAENPFTFAPSPGQISQWDLPGGAGIRIDTHIVAGSVVQPYYDSLIAKVIARGATRQEAMQRLKVALSEMQVETIATNIPLHQALLCDPDFLKGGVDIHHLEHWLEKRKNPDDKAAVSANI</sequence>
<evidence type="ECO:0000256" key="18">
    <source>
        <dbReference type="RuleBase" id="RU365063"/>
    </source>
</evidence>
<evidence type="ECO:0000256" key="9">
    <source>
        <dbReference type="ARBA" id="ARBA00022741"/>
    </source>
</evidence>
<dbReference type="PROSITE" id="PS50975">
    <property type="entry name" value="ATP_GRASP"/>
    <property type="match status" value="1"/>
</dbReference>
<keyword evidence="9 18" id="KW-0547">Nucleotide-binding</keyword>
<evidence type="ECO:0000256" key="16">
    <source>
        <dbReference type="ARBA" id="ARBA00033786"/>
    </source>
</evidence>
<dbReference type="GO" id="GO:0046872">
    <property type="term" value="F:metal ion binding"/>
    <property type="evidence" value="ECO:0007669"/>
    <property type="project" value="UniProtKB-KW"/>
</dbReference>
<evidence type="ECO:0000256" key="17">
    <source>
        <dbReference type="ARBA" id="ARBA00048600"/>
    </source>
</evidence>
<dbReference type="PROSITE" id="PS00866">
    <property type="entry name" value="CPSASE_1"/>
    <property type="match status" value="1"/>
</dbReference>
<dbReference type="InterPro" id="IPR051602">
    <property type="entry name" value="ACC_Biotin_Carboxylase"/>
</dbReference>
<dbReference type="PANTHER" id="PTHR48095:SF2">
    <property type="entry name" value="BIOTIN CARBOXYLASE, CHLOROPLASTIC"/>
    <property type="match status" value="1"/>
</dbReference>
<dbReference type="SUPFAM" id="SSF52440">
    <property type="entry name" value="PreATP-grasp domain"/>
    <property type="match status" value="1"/>
</dbReference>
<organism evidence="19 20">
    <name type="scientific">Acetobacter pasteurianus</name>
    <name type="common">Acetobacter turbidans</name>
    <dbReference type="NCBI Taxonomy" id="438"/>
    <lineage>
        <taxon>Bacteria</taxon>
        <taxon>Pseudomonadati</taxon>
        <taxon>Pseudomonadota</taxon>
        <taxon>Alphaproteobacteria</taxon>
        <taxon>Acetobacterales</taxon>
        <taxon>Acetobacteraceae</taxon>
        <taxon>Acetobacter</taxon>
    </lineage>
</organism>
<dbReference type="UniPathway" id="UPA00655">
    <property type="reaction ID" value="UER00711"/>
</dbReference>
<dbReference type="InterPro" id="IPR013815">
    <property type="entry name" value="ATP_grasp_subdomain_1"/>
</dbReference>
<evidence type="ECO:0000256" key="10">
    <source>
        <dbReference type="ARBA" id="ARBA00022832"/>
    </source>
</evidence>
<dbReference type="Gene3D" id="3.30.470.20">
    <property type="entry name" value="ATP-grasp fold, B domain"/>
    <property type="match status" value="1"/>
</dbReference>
<dbReference type="SUPFAM" id="SSF56059">
    <property type="entry name" value="Glutathione synthetase ATP-binding domain-like"/>
    <property type="match status" value="1"/>
</dbReference>
<keyword evidence="11 18" id="KW-0067">ATP-binding</keyword>
<name>A0A1A0CWT3_ACEPA</name>
<dbReference type="Pfam" id="PF02785">
    <property type="entry name" value="Biotin_carb_C"/>
    <property type="match status" value="1"/>
</dbReference>
<dbReference type="GO" id="GO:2001295">
    <property type="term" value="P:malonyl-CoA biosynthetic process"/>
    <property type="evidence" value="ECO:0007669"/>
    <property type="project" value="UniProtKB-UniPathway"/>
</dbReference>
<dbReference type="RefSeq" id="WP_003630201.1">
    <property type="nucleotide sequence ID" value="NZ_LYUD01000133.1"/>
</dbReference>
<keyword evidence="13 18" id="KW-0443">Lipid metabolism</keyword>